<dbReference type="Gene3D" id="3.90.79.10">
    <property type="entry name" value="Nucleoside Triphosphate Pyrophosphohydrolase"/>
    <property type="match status" value="1"/>
</dbReference>
<dbReference type="PANTHER" id="PTHR11839">
    <property type="entry name" value="UDP/ADP-SUGAR PYROPHOSPHATASE"/>
    <property type="match status" value="1"/>
</dbReference>
<dbReference type="InterPro" id="IPR015797">
    <property type="entry name" value="NUDIX_hydrolase-like_dom_sf"/>
</dbReference>
<dbReference type="GO" id="GO:0016787">
    <property type="term" value="F:hydrolase activity"/>
    <property type="evidence" value="ECO:0007669"/>
    <property type="project" value="UniProtKB-KW"/>
</dbReference>
<dbReference type="GO" id="GO:0006753">
    <property type="term" value="P:nucleoside phosphate metabolic process"/>
    <property type="evidence" value="ECO:0007669"/>
    <property type="project" value="TreeGrafter"/>
</dbReference>
<name>A0A5Q2MIN7_9ACTN</name>
<proteinExistence type="predicted"/>
<organism evidence="4 5">
    <name type="scientific">Aeromicrobium yanjiei</name>
    <dbReference type="NCBI Taxonomy" id="2662028"/>
    <lineage>
        <taxon>Bacteria</taxon>
        <taxon>Bacillati</taxon>
        <taxon>Actinomycetota</taxon>
        <taxon>Actinomycetes</taxon>
        <taxon>Propionibacteriales</taxon>
        <taxon>Nocardioidaceae</taxon>
        <taxon>Aeromicrobium</taxon>
    </lineage>
</organism>
<dbReference type="AlphaFoldDB" id="A0A5Q2MIN7"/>
<dbReference type="InterPro" id="IPR000086">
    <property type="entry name" value="NUDIX_hydrolase_dom"/>
</dbReference>
<accession>A0A5Q2MIN7</accession>
<dbReference type="SUPFAM" id="SSF55811">
    <property type="entry name" value="Nudix"/>
    <property type="match status" value="1"/>
</dbReference>
<evidence type="ECO:0000313" key="5">
    <source>
        <dbReference type="Proteomes" id="UP000392064"/>
    </source>
</evidence>
<dbReference type="Pfam" id="PF00293">
    <property type="entry name" value="NUDIX"/>
    <property type="match status" value="1"/>
</dbReference>
<reference evidence="4 5" key="1">
    <citation type="submission" date="2019-11" db="EMBL/GenBank/DDBJ databases">
        <authorList>
            <person name="Li J."/>
        </authorList>
    </citation>
    <scope>NUCLEOTIDE SEQUENCE [LARGE SCALE GENOMIC DNA]</scope>
    <source>
        <strain evidence="4 5">MF47</strain>
    </source>
</reference>
<evidence type="ECO:0000256" key="2">
    <source>
        <dbReference type="ARBA" id="ARBA00022801"/>
    </source>
</evidence>
<dbReference type="RefSeq" id="WP_153652899.1">
    <property type="nucleotide sequence ID" value="NZ_CP045737.1"/>
</dbReference>
<keyword evidence="2" id="KW-0378">Hydrolase</keyword>
<sequence>MTDHPTLPGRLADASVADSDQSWPVARSESIYDSAYIALRTDTIVDPAGHEHARAVVQPNGAVGVLAIDQDDRVLLVEQYRHPVGRRLLELPAGTLDVAGEEPLEAAVRELAEEADIIAGEWTSMLHLLATPGYSTERWEVFRATDLRPVPAADRTERVAEEADMVQWWLPFDQALAAVLDGRITDSMTVSGILAAHALRHP</sequence>
<dbReference type="KEGG" id="aef:GEV26_09815"/>
<evidence type="ECO:0000313" key="4">
    <source>
        <dbReference type="EMBL" id="QGG41631.1"/>
    </source>
</evidence>
<dbReference type="PROSITE" id="PS51462">
    <property type="entry name" value="NUDIX"/>
    <property type="match status" value="1"/>
</dbReference>
<feature type="domain" description="Nudix hydrolase" evidence="3">
    <location>
        <begin position="58"/>
        <end position="192"/>
    </location>
</feature>
<evidence type="ECO:0000256" key="1">
    <source>
        <dbReference type="ARBA" id="ARBA00001946"/>
    </source>
</evidence>
<dbReference type="EMBL" id="CP045737">
    <property type="protein sequence ID" value="QGG41631.1"/>
    <property type="molecule type" value="Genomic_DNA"/>
</dbReference>
<protein>
    <submittedName>
        <fullName evidence="4">NUDIX domain-containing protein</fullName>
    </submittedName>
</protein>
<evidence type="ECO:0000259" key="3">
    <source>
        <dbReference type="PROSITE" id="PS51462"/>
    </source>
</evidence>
<gene>
    <name evidence="4" type="ORF">GEV26_09815</name>
</gene>
<comment type="cofactor">
    <cofactor evidence="1">
        <name>Mg(2+)</name>
        <dbReference type="ChEBI" id="CHEBI:18420"/>
    </cofactor>
</comment>
<dbReference type="PANTHER" id="PTHR11839:SF18">
    <property type="entry name" value="NUDIX HYDROLASE DOMAIN-CONTAINING PROTEIN"/>
    <property type="match status" value="1"/>
</dbReference>
<dbReference type="GO" id="GO:0019693">
    <property type="term" value="P:ribose phosphate metabolic process"/>
    <property type="evidence" value="ECO:0007669"/>
    <property type="project" value="TreeGrafter"/>
</dbReference>
<keyword evidence="5" id="KW-1185">Reference proteome</keyword>
<dbReference type="GO" id="GO:0005829">
    <property type="term" value="C:cytosol"/>
    <property type="evidence" value="ECO:0007669"/>
    <property type="project" value="TreeGrafter"/>
</dbReference>
<dbReference type="Proteomes" id="UP000392064">
    <property type="component" value="Chromosome"/>
</dbReference>